<reference evidence="3" key="1">
    <citation type="journal article" date="2019" name="Int. J. Syst. Evol. Microbiol.">
        <title>The Global Catalogue of Microorganisms (GCM) 10K type strain sequencing project: providing services to taxonomists for standard genome sequencing and annotation.</title>
        <authorList>
            <consortium name="The Broad Institute Genomics Platform"/>
            <consortium name="The Broad Institute Genome Sequencing Center for Infectious Disease"/>
            <person name="Wu L."/>
            <person name="Ma J."/>
        </authorList>
    </citation>
    <scope>NUCLEOTIDE SEQUENCE [LARGE SCALE GENOMIC DNA]</scope>
    <source>
        <strain evidence="3">JCM 14368</strain>
    </source>
</reference>
<evidence type="ECO:0000256" key="1">
    <source>
        <dbReference type="SAM" id="Phobius"/>
    </source>
</evidence>
<organism evidence="2 3">
    <name type="scientific">Deinococcus depolymerans</name>
    <dbReference type="NCBI Taxonomy" id="392408"/>
    <lineage>
        <taxon>Bacteria</taxon>
        <taxon>Thermotogati</taxon>
        <taxon>Deinococcota</taxon>
        <taxon>Deinococci</taxon>
        <taxon>Deinococcales</taxon>
        <taxon>Deinococcaceae</taxon>
        <taxon>Deinococcus</taxon>
    </lineage>
</organism>
<protein>
    <submittedName>
        <fullName evidence="2">Uncharacterized protein</fullName>
    </submittedName>
</protein>
<feature type="transmembrane region" description="Helical" evidence="1">
    <location>
        <begin position="40"/>
        <end position="59"/>
    </location>
</feature>
<evidence type="ECO:0000313" key="2">
    <source>
        <dbReference type="EMBL" id="GAA0502739.1"/>
    </source>
</evidence>
<keyword evidence="1" id="KW-0812">Transmembrane</keyword>
<sequence>MIDLTATVPYGEVIGTLLRYSQGFLALSLTTAYARQRSPAWVIIAGLLAAFCFTTALALPVPISWQGLAWLILLTQIIGRHALVPIRDAGGLSSDELMFARCVLYGGKNGFHKCTSRGSESCCS</sequence>
<dbReference type="EMBL" id="BAAADB010000005">
    <property type="protein sequence ID" value="GAA0502739.1"/>
    <property type="molecule type" value="Genomic_DNA"/>
</dbReference>
<keyword evidence="1" id="KW-0472">Membrane</keyword>
<keyword evidence="1" id="KW-1133">Transmembrane helix</keyword>
<comment type="caution">
    <text evidence="2">The sequence shown here is derived from an EMBL/GenBank/DDBJ whole genome shotgun (WGS) entry which is preliminary data.</text>
</comment>
<proteinExistence type="predicted"/>
<gene>
    <name evidence="2" type="ORF">GCM10008937_07950</name>
</gene>
<keyword evidence="3" id="KW-1185">Reference proteome</keyword>
<evidence type="ECO:0000313" key="3">
    <source>
        <dbReference type="Proteomes" id="UP001500191"/>
    </source>
</evidence>
<name>A0ABP3LKF2_9DEIO</name>
<dbReference type="Proteomes" id="UP001500191">
    <property type="component" value="Unassembled WGS sequence"/>
</dbReference>
<dbReference type="RefSeq" id="WP_343756298.1">
    <property type="nucleotide sequence ID" value="NZ_BAAADB010000005.1"/>
</dbReference>
<accession>A0ABP3LKF2</accession>